<protein>
    <recommendedName>
        <fullName evidence="13">ATP synthase peripheral stalk subunit F6, mitochondrial</fullName>
    </recommendedName>
    <alternativeName>
        <fullName evidence="10">ATP synthase peripheral stalk subunit F6</fullName>
    </alternativeName>
</protein>
<dbReference type="PANTHER" id="PTHR12441:SF14">
    <property type="entry name" value="ATP SYNTHASE-COUPLING FACTOR 6, MITOCHONDRIAL"/>
    <property type="match status" value="1"/>
</dbReference>
<evidence type="ECO:0000256" key="10">
    <source>
        <dbReference type="ARBA" id="ARBA00029863"/>
    </source>
</evidence>
<organism evidence="15">
    <name type="scientific">Nothobranchius furzeri</name>
    <name type="common">Turquoise killifish</name>
    <dbReference type="NCBI Taxonomy" id="105023"/>
    <lineage>
        <taxon>Eukaryota</taxon>
        <taxon>Metazoa</taxon>
        <taxon>Chordata</taxon>
        <taxon>Craniata</taxon>
        <taxon>Vertebrata</taxon>
        <taxon>Euteleostomi</taxon>
        <taxon>Actinopterygii</taxon>
        <taxon>Neopterygii</taxon>
        <taxon>Teleostei</taxon>
        <taxon>Neoteleostei</taxon>
        <taxon>Acanthomorphata</taxon>
        <taxon>Ovalentaria</taxon>
        <taxon>Atherinomorphae</taxon>
        <taxon>Cyprinodontiformes</taxon>
        <taxon>Nothobranchiidae</taxon>
        <taxon>Nothobranchius</taxon>
    </lineage>
</organism>
<dbReference type="EMBL" id="HADY01004152">
    <property type="protein sequence ID" value="SBP42637.1"/>
    <property type="molecule type" value="Transcribed_RNA"/>
</dbReference>
<dbReference type="InterPro" id="IPR008387">
    <property type="entry name" value="ATP_synth_f6_mt"/>
</dbReference>
<dbReference type="InterPro" id="IPR036204">
    <property type="entry name" value="ATP_synth_f6_sf_mt"/>
</dbReference>
<evidence type="ECO:0000256" key="12">
    <source>
        <dbReference type="ARBA" id="ARBA00064647"/>
    </source>
</evidence>
<dbReference type="GO" id="GO:0015078">
    <property type="term" value="F:proton transmembrane transporter activity"/>
    <property type="evidence" value="ECO:0007669"/>
    <property type="project" value="InterPro"/>
</dbReference>
<comment type="subunit">
    <text evidence="12">Component of the ATP synthase complex composed at least of ATP5F1A/subunit alpha, ATP5F1B/subunit beta, ATP5MC1/subunit c (homooctomer), MT-ATP6/subunit a, MT-ATP8/subunit 8, ATP5ME/subunit e, ATP5MF/subunit f, ATP5MG/subunit g, ATP5MK/subunit k, ATP5MJ/subunit j, ATP5F1C/subunit gamma, ATP5F1D/subunit delta, ATP5F1E/subunit epsilon, ATP5PF/subunit F6, ATP5PB/subunit b, ATP5PD/subunit d, ATP5PO/subunit OSCP. ATP synthase complex consists of a soluble F(1) head domain (subunits alpha(3) and beta(3)) - the catalytic core - and a membrane F(0) domain - the membrane proton channel (subunits c, a, 8, e, f, g, k and j). These two domains are linked by a central stalk (subunits gamma, delta, and epsilon) rotating inside the F1 region and a stationary peripheral stalk (subunits F6, b, d, and OSCP).</text>
</comment>
<evidence type="ECO:0000313" key="15">
    <source>
        <dbReference type="EMBL" id="SBP42637.1"/>
    </source>
</evidence>
<dbReference type="PANTHER" id="PTHR12441">
    <property type="entry name" value="ATP SYNTHASE COUPLING FACTOR 6, MITOCHONDRIAL"/>
    <property type="match status" value="1"/>
</dbReference>
<evidence type="ECO:0000256" key="9">
    <source>
        <dbReference type="ARBA" id="ARBA00023136"/>
    </source>
</evidence>
<keyword evidence="7" id="KW-0406">Ion transport</keyword>
<comment type="function">
    <text evidence="11">Subunit F6, of the mitochondrial membrane ATP synthase complex (F(1)F(0) ATP synthase or Complex V) that produces ATP from ADP in the presence of a proton gradient across the membrane which is generated by electron transport complexes of the respiratory chain. ATP synthase complex consist of a soluble F(1) head domain - the catalytic core - and a membrane F(1) domain - the membrane proton channel. These two domains are linked by a central stalk rotating inside the F(1) region and a stationary peripheral stalk. During catalysis, ATP synthesis in the catalytic domain of F(1) is coupled via a rotary mechanism of the central stalk subunits to proton translocation. In vivo, can only synthesize ATP although its ATP hydrolase activity can be activated artificially in vitro. Part of the complex F(0) domain. Part of the complex F(0) domain and the peripheric stalk, which acts as a stator to hold the catalytic alpha(3)beta(3) subcomplex and subunit a/ATP6 static relative to the rotary elements.</text>
</comment>
<dbReference type="Pfam" id="PF05511">
    <property type="entry name" value="ATP-synt_F6"/>
    <property type="match status" value="1"/>
</dbReference>
<evidence type="ECO:0000256" key="14">
    <source>
        <dbReference type="SAM" id="MobiDB-lite"/>
    </source>
</evidence>
<evidence type="ECO:0000256" key="7">
    <source>
        <dbReference type="ARBA" id="ARBA00023065"/>
    </source>
</evidence>
<reference evidence="15" key="1">
    <citation type="submission" date="2016-05" db="EMBL/GenBank/DDBJ databases">
        <authorList>
            <person name="Lavstsen T."/>
            <person name="Jespersen J.S."/>
        </authorList>
    </citation>
    <scope>NUCLEOTIDE SEQUENCE</scope>
    <source>
        <tissue evidence="15">Brain</tissue>
    </source>
</reference>
<comment type="subcellular location">
    <subcellularLocation>
        <location evidence="1">Mitochondrion inner membrane</location>
    </subcellularLocation>
</comment>
<evidence type="ECO:0000256" key="6">
    <source>
        <dbReference type="ARBA" id="ARBA00022792"/>
    </source>
</evidence>
<gene>
    <name evidence="15" type="primary">SI:CH211-140M22.7</name>
</gene>
<dbReference type="GO" id="GO:0045259">
    <property type="term" value="C:proton-transporting ATP synthase complex"/>
    <property type="evidence" value="ECO:0007669"/>
    <property type="project" value="UniProtKB-KW"/>
</dbReference>
<evidence type="ECO:0000256" key="11">
    <source>
        <dbReference type="ARBA" id="ARBA00059339"/>
    </source>
</evidence>
<dbReference type="FunFam" id="1.10.246.110:FF:000001">
    <property type="entry name" value="ATP synthase-coupling factor 6, mitochondrial"/>
    <property type="match status" value="1"/>
</dbReference>
<dbReference type="GO" id="GO:0015986">
    <property type="term" value="P:proton motive force-driven ATP synthesis"/>
    <property type="evidence" value="ECO:0007669"/>
    <property type="project" value="InterPro"/>
</dbReference>
<evidence type="ECO:0000256" key="4">
    <source>
        <dbReference type="ARBA" id="ARBA00022547"/>
    </source>
</evidence>
<proteinExistence type="inferred from homology"/>
<dbReference type="GO" id="GO:0005743">
    <property type="term" value="C:mitochondrial inner membrane"/>
    <property type="evidence" value="ECO:0007669"/>
    <property type="project" value="UniProtKB-SubCell"/>
</dbReference>
<dbReference type="Gene3D" id="1.10.246.110">
    <property type="entry name" value="Mitochondrial ATP synthase-coupling factor 6"/>
    <property type="match status" value="1"/>
</dbReference>
<keyword evidence="4" id="KW-0138">CF(0)</keyword>
<accession>A0A1A7ZII2</accession>
<evidence type="ECO:0000256" key="8">
    <source>
        <dbReference type="ARBA" id="ARBA00023128"/>
    </source>
</evidence>
<keyword evidence="9" id="KW-0472">Membrane</keyword>
<evidence type="ECO:0000256" key="2">
    <source>
        <dbReference type="ARBA" id="ARBA00007346"/>
    </source>
</evidence>
<reference evidence="15" key="2">
    <citation type="submission" date="2016-06" db="EMBL/GenBank/DDBJ databases">
        <title>The genome of a short-lived fish provides insights into sex chromosome evolution and the genetic control of aging.</title>
        <authorList>
            <person name="Reichwald K."/>
            <person name="Felder M."/>
            <person name="Petzold A."/>
            <person name="Koch P."/>
            <person name="Groth M."/>
            <person name="Platzer M."/>
        </authorList>
    </citation>
    <scope>NUCLEOTIDE SEQUENCE</scope>
    <source>
        <tissue evidence="15">Brain</tissue>
    </source>
</reference>
<dbReference type="AlphaFoldDB" id="A0A1A7ZII2"/>
<feature type="region of interest" description="Disordered" evidence="14">
    <location>
        <begin position="407"/>
        <end position="426"/>
    </location>
</feature>
<evidence type="ECO:0000256" key="5">
    <source>
        <dbReference type="ARBA" id="ARBA00022781"/>
    </source>
</evidence>
<keyword evidence="8" id="KW-0496">Mitochondrion</keyword>
<evidence type="ECO:0000256" key="1">
    <source>
        <dbReference type="ARBA" id="ARBA00004273"/>
    </source>
</evidence>
<sequence length="499" mass="52161">MATSLLRMGRLSHAKCLQAESWMTLSRMPPAAALSSKSGPKKPVSTANPDKKQPKTYFDIEKLVQHKPYKFPKKDISSPAASTTAAKAAVRAPVSSVTKPKIHAAAPAVVVSTSDIKAPTPVIEVTPTVNAVNEPASAAEAKTAVEAIPVAEGVLESKPVGSSDPVSEVAPTAESTKAVVEAVEDSSVETASSTVSDAESAIDPTLDTETKPTAEAAAKVPVEEIVEDLPKQALFETLTSNTVEVAPGRVAPEPPTVEVDPVLVAEVAPAEVIAEPTIKEAPEPVAEAALIVETAFEDSIPEPVAKDASIEVTTELKAEAALEPMAEVDVALEPIAEAVPVEVITEPTDEAAPVEKTTEPIDEAAQEPVTEAAPVDGTPESLPEASTTGKSAEELIEPVPISAEAAEEELQGEATTEPVQPVEPSEAQMDPIQKLFLDSIRQYSTKSLSTGGLVDAGSEYEKALAEEIAKLQRLYGGGDLTSFPEFKFTEPQLDEVSPK</sequence>
<feature type="region of interest" description="Disordered" evidence="14">
    <location>
        <begin position="349"/>
        <end position="393"/>
    </location>
</feature>
<evidence type="ECO:0000256" key="3">
    <source>
        <dbReference type="ARBA" id="ARBA00022448"/>
    </source>
</evidence>
<name>A0A1A7ZII2_NOTFU</name>
<keyword evidence="6" id="KW-0999">Mitochondrion inner membrane</keyword>
<keyword evidence="3" id="KW-0813">Transport</keyword>
<feature type="region of interest" description="Disordered" evidence="14">
    <location>
        <begin position="30"/>
        <end position="53"/>
    </location>
</feature>
<evidence type="ECO:0000256" key="13">
    <source>
        <dbReference type="ARBA" id="ARBA00073749"/>
    </source>
</evidence>
<dbReference type="SUPFAM" id="SSF111357">
    <property type="entry name" value="Mitochondrial ATP synthase coupling factor 6"/>
    <property type="match status" value="1"/>
</dbReference>
<keyword evidence="5" id="KW-0375">Hydrogen ion transport</keyword>
<comment type="similarity">
    <text evidence="2">Belongs to the eukaryotic ATPase subunit F6 family.</text>
</comment>